<protein>
    <submittedName>
        <fullName evidence="1">Uncharacterized protein</fullName>
    </submittedName>
</protein>
<accession>A0A2Z4LQ16</accession>
<dbReference type="EMBL" id="CP030104">
    <property type="protein sequence ID" value="AWX43925.1"/>
    <property type="molecule type" value="Genomic_DNA"/>
</dbReference>
<organism evidence="1 2">
    <name type="scientific">Flagellimonas maritima</name>
    <dbReference type="NCBI Taxonomy" id="1383885"/>
    <lineage>
        <taxon>Bacteria</taxon>
        <taxon>Pseudomonadati</taxon>
        <taxon>Bacteroidota</taxon>
        <taxon>Flavobacteriia</taxon>
        <taxon>Flavobacteriales</taxon>
        <taxon>Flavobacteriaceae</taxon>
        <taxon>Flagellimonas</taxon>
    </lineage>
</organism>
<proteinExistence type="predicted"/>
<gene>
    <name evidence="1" type="ORF">HME9304_00923</name>
</gene>
<dbReference type="AlphaFoldDB" id="A0A2Z4LQ16"/>
<evidence type="ECO:0000313" key="1">
    <source>
        <dbReference type="EMBL" id="AWX43925.1"/>
    </source>
</evidence>
<dbReference type="Proteomes" id="UP000248536">
    <property type="component" value="Chromosome"/>
</dbReference>
<keyword evidence="2" id="KW-1185">Reference proteome</keyword>
<evidence type="ECO:0000313" key="2">
    <source>
        <dbReference type="Proteomes" id="UP000248536"/>
    </source>
</evidence>
<dbReference type="KEGG" id="spon:HME9304_00923"/>
<sequence length="54" mass="6042">MFPVKKIAITIYSVKSRTNTNYRGSHLSYPEYLPALTILQPALAEIQIDTSSTV</sequence>
<reference evidence="1 2" key="1">
    <citation type="submission" date="2018-06" db="EMBL/GenBank/DDBJ databases">
        <title>Spongiibacterium sp. HME9304 Genome sequencing and assembly.</title>
        <authorList>
            <person name="Kang H."/>
            <person name="Kim H."/>
            <person name="Joh K."/>
        </authorList>
    </citation>
    <scope>NUCLEOTIDE SEQUENCE [LARGE SCALE GENOMIC DNA]</scope>
    <source>
        <strain evidence="1 2">HME9304</strain>
    </source>
</reference>
<name>A0A2Z4LQ16_9FLAO</name>